<dbReference type="Proteomes" id="UP000250235">
    <property type="component" value="Unassembled WGS sequence"/>
</dbReference>
<reference evidence="1 2" key="1">
    <citation type="journal article" date="2015" name="Proc. Natl. Acad. Sci. U.S.A.">
        <title>The resurrection genome of Boea hygrometrica: A blueprint for survival of dehydration.</title>
        <authorList>
            <person name="Xiao L."/>
            <person name="Yang G."/>
            <person name="Zhang L."/>
            <person name="Yang X."/>
            <person name="Zhao S."/>
            <person name="Ji Z."/>
            <person name="Zhou Q."/>
            <person name="Hu M."/>
            <person name="Wang Y."/>
            <person name="Chen M."/>
            <person name="Xu Y."/>
            <person name="Jin H."/>
            <person name="Xiao X."/>
            <person name="Hu G."/>
            <person name="Bao F."/>
            <person name="Hu Y."/>
            <person name="Wan P."/>
            <person name="Li L."/>
            <person name="Deng X."/>
            <person name="Kuang T."/>
            <person name="Xiang C."/>
            <person name="Zhu J.K."/>
            <person name="Oliver M.J."/>
            <person name="He Y."/>
        </authorList>
    </citation>
    <scope>NUCLEOTIDE SEQUENCE [LARGE SCALE GENOMIC DNA]</scope>
    <source>
        <strain evidence="2">cv. XS01</strain>
    </source>
</reference>
<protein>
    <submittedName>
        <fullName evidence="1">Uncharacterized protein</fullName>
    </submittedName>
</protein>
<gene>
    <name evidence="1" type="ORF">F511_47355</name>
</gene>
<evidence type="ECO:0000313" key="1">
    <source>
        <dbReference type="EMBL" id="KZT75621.1"/>
    </source>
</evidence>
<proteinExistence type="predicted"/>
<dbReference type="EMBL" id="KV214832">
    <property type="protein sequence ID" value="KZT75621.1"/>
    <property type="molecule type" value="Genomic_DNA"/>
</dbReference>
<dbReference type="AlphaFoldDB" id="A0A2Z6ZS89"/>
<evidence type="ECO:0000313" key="2">
    <source>
        <dbReference type="Proteomes" id="UP000250235"/>
    </source>
</evidence>
<name>A0A2Z6ZS89_9LAMI</name>
<accession>A0A2Z6ZS89</accession>
<sequence>MSIIARAGRALVARATAEDCTPVVHRKRCVAGLVERRCAHEHARSSRAAAGRLAPPRATMADAGLALAVRLSHERRPCVAPLLGVLFRDVAPLVALDGRVSPPRDGATGRTMARLDARLVAR</sequence>
<keyword evidence="2" id="KW-1185">Reference proteome</keyword>
<organism evidence="1 2">
    <name type="scientific">Dorcoceras hygrometricum</name>
    <dbReference type="NCBI Taxonomy" id="472368"/>
    <lineage>
        <taxon>Eukaryota</taxon>
        <taxon>Viridiplantae</taxon>
        <taxon>Streptophyta</taxon>
        <taxon>Embryophyta</taxon>
        <taxon>Tracheophyta</taxon>
        <taxon>Spermatophyta</taxon>
        <taxon>Magnoliopsida</taxon>
        <taxon>eudicotyledons</taxon>
        <taxon>Gunneridae</taxon>
        <taxon>Pentapetalae</taxon>
        <taxon>asterids</taxon>
        <taxon>lamiids</taxon>
        <taxon>Lamiales</taxon>
        <taxon>Gesneriaceae</taxon>
        <taxon>Didymocarpoideae</taxon>
        <taxon>Trichosporeae</taxon>
        <taxon>Loxocarpinae</taxon>
        <taxon>Dorcoceras</taxon>
    </lineage>
</organism>